<accession>A0A4Y2CHN3</accession>
<organism evidence="1 2">
    <name type="scientific">Araneus ventricosus</name>
    <name type="common">Orbweaver spider</name>
    <name type="synonym">Epeira ventricosa</name>
    <dbReference type="NCBI Taxonomy" id="182803"/>
    <lineage>
        <taxon>Eukaryota</taxon>
        <taxon>Metazoa</taxon>
        <taxon>Ecdysozoa</taxon>
        <taxon>Arthropoda</taxon>
        <taxon>Chelicerata</taxon>
        <taxon>Arachnida</taxon>
        <taxon>Araneae</taxon>
        <taxon>Araneomorphae</taxon>
        <taxon>Entelegynae</taxon>
        <taxon>Araneoidea</taxon>
        <taxon>Araneidae</taxon>
        <taxon>Araneus</taxon>
    </lineage>
</organism>
<comment type="caution">
    <text evidence="1">The sequence shown here is derived from an EMBL/GenBank/DDBJ whole genome shotgun (WGS) entry which is preliminary data.</text>
</comment>
<protein>
    <submittedName>
        <fullName evidence="1">Uncharacterized protein</fullName>
    </submittedName>
</protein>
<gene>
    <name evidence="1" type="ORF">AVEN_231334_1</name>
</gene>
<sequence length="101" mass="11610">MELGYLLLPSKYLSCATMHFLSSFAQICKCELQSSFCHHQCLRRWIALESLSLRIFHSREKSHGPISGNKLFMEVSDCDILTGNLIADRLVNRRPIKLEDP</sequence>
<keyword evidence="2" id="KW-1185">Reference proteome</keyword>
<dbReference type="Proteomes" id="UP000499080">
    <property type="component" value="Unassembled WGS sequence"/>
</dbReference>
<proteinExistence type="predicted"/>
<dbReference type="AlphaFoldDB" id="A0A4Y2CHN3"/>
<reference evidence="1 2" key="1">
    <citation type="journal article" date="2019" name="Sci. Rep.">
        <title>Orb-weaving spider Araneus ventricosus genome elucidates the spidroin gene catalogue.</title>
        <authorList>
            <person name="Kono N."/>
            <person name="Nakamura H."/>
            <person name="Ohtoshi R."/>
            <person name="Moran D.A.P."/>
            <person name="Shinohara A."/>
            <person name="Yoshida Y."/>
            <person name="Fujiwara M."/>
            <person name="Mori M."/>
            <person name="Tomita M."/>
            <person name="Arakawa K."/>
        </authorList>
    </citation>
    <scope>NUCLEOTIDE SEQUENCE [LARGE SCALE GENOMIC DNA]</scope>
</reference>
<dbReference type="EMBL" id="BGPR01000195">
    <property type="protein sequence ID" value="GBM03873.1"/>
    <property type="molecule type" value="Genomic_DNA"/>
</dbReference>
<evidence type="ECO:0000313" key="1">
    <source>
        <dbReference type="EMBL" id="GBM03873.1"/>
    </source>
</evidence>
<evidence type="ECO:0000313" key="2">
    <source>
        <dbReference type="Proteomes" id="UP000499080"/>
    </source>
</evidence>
<name>A0A4Y2CHN3_ARAVE</name>